<dbReference type="OrthoDB" id="4951670at2"/>
<gene>
    <name evidence="1" type="ORF">LNTAR_10151</name>
</gene>
<dbReference type="AlphaFoldDB" id="A6DII3"/>
<dbReference type="Proteomes" id="UP000004947">
    <property type="component" value="Unassembled WGS sequence"/>
</dbReference>
<reference evidence="1 2" key="1">
    <citation type="journal article" date="2010" name="J. Bacteriol.">
        <title>Genome sequence of Lentisphaera araneosa HTCC2155T, the type species of the order Lentisphaerales in the phylum Lentisphaerae.</title>
        <authorList>
            <person name="Thrash J.C."/>
            <person name="Cho J.C."/>
            <person name="Vergin K.L."/>
            <person name="Morris R.M."/>
            <person name="Giovannoni S.J."/>
        </authorList>
    </citation>
    <scope>NUCLEOTIDE SEQUENCE [LARGE SCALE GENOMIC DNA]</scope>
    <source>
        <strain evidence="1 2">HTCC2155</strain>
    </source>
</reference>
<comment type="caution">
    <text evidence="1">The sequence shown here is derived from an EMBL/GenBank/DDBJ whole genome shotgun (WGS) entry which is preliminary data.</text>
</comment>
<dbReference type="STRING" id="313628.LNTAR_10151"/>
<dbReference type="EMBL" id="ABCK01000005">
    <property type="protein sequence ID" value="EDM28269.1"/>
    <property type="molecule type" value="Genomic_DNA"/>
</dbReference>
<sequence>MKKNNPNEFFIVCISRTEIESSSTRRIIKLFKDMTYNHAKRFMNKVELTVSGYDNDPRELCEVQDVRDFMAKLKVEFNSFFFLLNFHTLSQQFVMFSTCDCDSQDGKIFISEEEIVRYMLDQFNELNMLEFEGVITPEDNQLISGLAGDYFSNPPHLF</sequence>
<accession>A6DII3</accession>
<evidence type="ECO:0000313" key="2">
    <source>
        <dbReference type="Proteomes" id="UP000004947"/>
    </source>
</evidence>
<protein>
    <submittedName>
        <fullName evidence="1">Uncharacterized protein</fullName>
    </submittedName>
</protein>
<proteinExistence type="predicted"/>
<keyword evidence="2" id="KW-1185">Reference proteome</keyword>
<name>A6DII3_9BACT</name>
<organism evidence="1 2">
    <name type="scientific">Lentisphaera araneosa HTCC2155</name>
    <dbReference type="NCBI Taxonomy" id="313628"/>
    <lineage>
        <taxon>Bacteria</taxon>
        <taxon>Pseudomonadati</taxon>
        <taxon>Lentisphaerota</taxon>
        <taxon>Lentisphaeria</taxon>
        <taxon>Lentisphaerales</taxon>
        <taxon>Lentisphaeraceae</taxon>
        <taxon>Lentisphaera</taxon>
    </lineage>
</organism>
<dbReference type="RefSeq" id="WP_007277714.1">
    <property type="nucleotide sequence ID" value="NZ_ABCK01000005.1"/>
</dbReference>
<evidence type="ECO:0000313" key="1">
    <source>
        <dbReference type="EMBL" id="EDM28269.1"/>
    </source>
</evidence>